<feature type="region of interest" description="Disordered" evidence="1">
    <location>
        <begin position="1"/>
        <end position="28"/>
    </location>
</feature>
<dbReference type="AlphaFoldDB" id="A0A073I0F9"/>
<reference evidence="3" key="1">
    <citation type="journal article" date="2014" name="Cell">
        <title>The Architecture of a Scrambled Genome Reveals Massive Levels of Genomic Rearrangement during Development.</title>
        <authorList>
            <person name="Chen X."/>
            <person name="Bracht J.R."/>
            <person name="Goldman A.D."/>
            <person name="Dolzhenko E."/>
            <person name="Clay D.M."/>
            <person name="Swart E.C."/>
            <person name="Perlman D.H."/>
            <person name="Doak T.G."/>
            <person name="Stuart A."/>
            <person name="Amemiya C.T."/>
            <person name="Sebra R.P."/>
            <person name="Landweber L.F."/>
        </authorList>
    </citation>
    <scope>NUCLEOTIDE SEQUENCE [LARGE SCALE GENOMIC DNA]</scope>
    <source>
        <strain evidence="3">JRB310</strain>
    </source>
</reference>
<dbReference type="EMBL" id="ARYC01001411">
    <property type="protein sequence ID" value="KEJ82985.1"/>
    <property type="molecule type" value="Genomic_DNA"/>
</dbReference>
<evidence type="ECO:0000256" key="1">
    <source>
        <dbReference type="SAM" id="MobiDB-lite"/>
    </source>
</evidence>
<sequence length="129" mass="15543">MESSEGRSSRRKLPVYMEKEEVKPQQQRSIQDYFEYSKRQPTNQKRIYPNVEVNNKNNYKNLNKYTVTLDNNRQLHFFNLKGKQKVGQRGMKDLLRISAVKEEQRLLATKDRQLPYKLNQRFVCKTLED</sequence>
<evidence type="ECO:0000313" key="3">
    <source>
        <dbReference type="Proteomes" id="UP000053232"/>
    </source>
</evidence>
<evidence type="ECO:0000313" key="2">
    <source>
        <dbReference type="EMBL" id="KEJ82985.1"/>
    </source>
</evidence>
<dbReference type="Proteomes" id="UP000053232">
    <property type="component" value="Unassembled WGS sequence"/>
</dbReference>
<name>A0A073I0F9_9SPIT</name>
<keyword evidence="3" id="KW-1185">Reference proteome</keyword>
<comment type="caution">
    <text evidence="2">The sequence shown here is derived from an EMBL/GenBank/DDBJ whole genome shotgun (WGS) entry which is preliminary data.</text>
</comment>
<accession>A0A073I0F9</accession>
<gene>
    <name evidence="2" type="ORF">OXYTRIMIC_792</name>
</gene>
<protein>
    <submittedName>
        <fullName evidence="2">Uncharacterized protein</fullName>
    </submittedName>
</protein>
<proteinExistence type="predicted"/>
<organism evidence="2 3">
    <name type="scientific">Oxytricha trifallax</name>
    <dbReference type="NCBI Taxonomy" id="1172189"/>
    <lineage>
        <taxon>Eukaryota</taxon>
        <taxon>Sar</taxon>
        <taxon>Alveolata</taxon>
        <taxon>Ciliophora</taxon>
        <taxon>Intramacronucleata</taxon>
        <taxon>Spirotrichea</taxon>
        <taxon>Stichotrichia</taxon>
        <taxon>Sporadotrichida</taxon>
        <taxon>Oxytrichidae</taxon>
        <taxon>Oxytrichinae</taxon>
        <taxon>Oxytricha</taxon>
    </lineage>
</organism>